<sequence length="40" mass="4220">DKDSSASPTPTPTPTSLSLHPSNVEHQGNIISTMTIRVTT</sequence>
<protein>
    <submittedName>
        <fullName evidence="1">6276_t:CDS:1</fullName>
    </submittedName>
</protein>
<accession>A0ACA9RUM7</accession>
<organism evidence="1 2">
    <name type="scientific">Racocetra persica</name>
    <dbReference type="NCBI Taxonomy" id="160502"/>
    <lineage>
        <taxon>Eukaryota</taxon>
        <taxon>Fungi</taxon>
        <taxon>Fungi incertae sedis</taxon>
        <taxon>Mucoromycota</taxon>
        <taxon>Glomeromycotina</taxon>
        <taxon>Glomeromycetes</taxon>
        <taxon>Diversisporales</taxon>
        <taxon>Gigasporaceae</taxon>
        <taxon>Racocetra</taxon>
    </lineage>
</organism>
<name>A0ACA9RUM7_9GLOM</name>
<keyword evidence="2" id="KW-1185">Reference proteome</keyword>
<dbReference type="EMBL" id="CAJVQC010073221">
    <property type="protein sequence ID" value="CAG8812101.1"/>
    <property type="molecule type" value="Genomic_DNA"/>
</dbReference>
<dbReference type="Proteomes" id="UP000789920">
    <property type="component" value="Unassembled WGS sequence"/>
</dbReference>
<gene>
    <name evidence="1" type="ORF">RPERSI_LOCUS23461</name>
</gene>
<reference evidence="1" key="1">
    <citation type="submission" date="2021-06" db="EMBL/GenBank/DDBJ databases">
        <authorList>
            <person name="Kallberg Y."/>
            <person name="Tangrot J."/>
            <person name="Rosling A."/>
        </authorList>
    </citation>
    <scope>NUCLEOTIDE SEQUENCE</scope>
    <source>
        <strain evidence="1">MA461A</strain>
    </source>
</reference>
<proteinExistence type="predicted"/>
<feature type="non-terminal residue" evidence="1">
    <location>
        <position position="40"/>
    </location>
</feature>
<comment type="caution">
    <text evidence="1">The sequence shown here is derived from an EMBL/GenBank/DDBJ whole genome shotgun (WGS) entry which is preliminary data.</text>
</comment>
<evidence type="ECO:0000313" key="2">
    <source>
        <dbReference type="Proteomes" id="UP000789920"/>
    </source>
</evidence>
<evidence type="ECO:0000313" key="1">
    <source>
        <dbReference type="EMBL" id="CAG8812101.1"/>
    </source>
</evidence>
<feature type="non-terminal residue" evidence="1">
    <location>
        <position position="1"/>
    </location>
</feature>